<name>A0A919RB18_9ACTN</name>
<dbReference type="InterPro" id="IPR008173">
    <property type="entry name" value="Adenylyl_cyclase_CyaB"/>
</dbReference>
<dbReference type="Proteomes" id="UP000606172">
    <property type="component" value="Unassembled WGS sequence"/>
</dbReference>
<dbReference type="Pfam" id="PF01928">
    <property type="entry name" value="CYTH"/>
    <property type="match status" value="1"/>
</dbReference>
<dbReference type="SUPFAM" id="SSF55154">
    <property type="entry name" value="CYTH-like phosphatases"/>
    <property type="match status" value="1"/>
</dbReference>
<evidence type="ECO:0000313" key="2">
    <source>
        <dbReference type="EMBL" id="GII90640.1"/>
    </source>
</evidence>
<reference evidence="2" key="1">
    <citation type="submission" date="2021-01" db="EMBL/GenBank/DDBJ databases">
        <title>Whole genome shotgun sequence of Sinosporangium siamense NBRC 109515.</title>
        <authorList>
            <person name="Komaki H."/>
            <person name="Tamura T."/>
        </authorList>
    </citation>
    <scope>NUCLEOTIDE SEQUENCE</scope>
    <source>
        <strain evidence="2">NBRC 109515</strain>
    </source>
</reference>
<dbReference type="CDD" id="cd07890">
    <property type="entry name" value="CYTH-like_AC_IV-like"/>
    <property type="match status" value="1"/>
</dbReference>
<dbReference type="PANTHER" id="PTHR21028:SF2">
    <property type="entry name" value="CYTH DOMAIN-CONTAINING PROTEIN"/>
    <property type="match status" value="1"/>
</dbReference>
<evidence type="ECO:0000259" key="1">
    <source>
        <dbReference type="PROSITE" id="PS51707"/>
    </source>
</evidence>
<gene>
    <name evidence="2" type="ORF">Ssi02_08710</name>
</gene>
<dbReference type="InterPro" id="IPR023577">
    <property type="entry name" value="CYTH_domain"/>
</dbReference>
<organism evidence="2 3">
    <name type="scientific">Sinosporangium siamense</name>
    <dbReference type="NCBI Taxonomy" id="1367973"/>
    <lineage>
        <taxon>Bacteria</taxon>
        <taxon>Bacillati</taxon>
        <taxon>Actinomycetota</taxon>
        <taxon>Actinomycetes</taxon>
        <taxon>Streptosporangiales</taxon>
        <taxon>Streptosporangiaceae</taxon>
        <taxon>Sinosporangium</taxon>
    </lineage>
</organism>
<sequence>MQEIEVKYRLHELTALEAALAQRDVTLSAPVHQDDQAYAQSGWSYGQSKIGVTFARLRTQEGRHLFTVKTPLANEMACLEHESQVADRDQMHEAIKQMGFRPTVRIVKIRRTAYLDGIALCVDQVEQAGLFLELETVAAATESGTAAQARLDGFARSLGVELHRVNDTYDSLIRQALSPA</sequence>
<dbReference type="Gene3D" id="2.40.320.10">
    <property type="entry name" value="Hypothetical Protein Pfu-838710-001"/>
    <property type="match status" value="1"/>
</dbReference>
<proteinExistence type="predicted"/>
<dbReference type="PANTHER" id="PTHR21028">
    <property type="entry name" value="SI:CH211-156B7.4"/>
    <property type="match status" value="1"/>
</dbReference>
<dbReference type="AlphaFoldDB" id="A0A919RB18"/>
<dbReference type="InterPro" id="IPR033469">
    <property type="entry name" value="CYTH-like_dom_sf"/>
</dbReference>
<dbReference type="EMBL" id="BOOW01000006">
    <property type="protein sequence ID" value="GII90640.1"/>
    <property type="molecule type" value="Genomic_DNA"/>
</dbReference>
<accession>A0A919RB18</accession>
<feature type="domain" description="CYTH" evidence="1">
    <location>
        <begin position="1"/>
        <end position="175"/>
    </location>
</feature>
<dbReference type="PROSITE" id="PS51707">
    <property type="entry name" value="CYTH"/>
    <property type="match status" value="1"/>
</dbReference>
<protein>
    <recommendedName>
        <fullName evidence="1">CYTH domain-containing protein</fullName>
    </recommendedName>
</protein>
<keyword evidence="3" id="KW-1185">Reference proteome</keyword>
<dbReference type="SMART" id="SM01118">
    <property type="entry name" value="CYTH"/>
    <property type="match status" value="1"/>
</dbReference>
<dbReference type="RefSeq" id="WP_204021167.1">
    <property type="nucleotide sequence ID" value="NZ_BOOW01000006.1"/>
</dbReference>
<comment type="caution">
    <text evidence="2">The sequence shown here is derived from an EMBL/GenBank/DDBJ whole genome shotgun (WGS) entry which is preliminary data.</text>
</comment>
<evidence type="ECO:0000313" key="3">
    <source>
        <dbReference type="Proteomes" id="UP000606172"/>
    </source>
</evidence>